<accession>A0A955L7W9</accession>
<dbReference type="Gene3D" id="3.30.750.200">
    <property type="match status" value="1"/>
</dbReference>
<evidence type="ECO:0000256" key="12">
    <source>
        <dbReference type="ARBA" id="ARBA00023014"/>
    </source>
</evidence>
<evidence type="ECO:0000256" key="15">
    <source>
        <dbReference type="ARBA" id="ARBA00047372"/>
    </source>
</evidence>
<dbReference type="CDD" id="cd01335">
    <property type="entry name" value="Radical_SAM"/>
    <property type="match status" value="1"/>
</dbReference>
<dbReference type="InterPro" id="IPR034687">
    <property type="entry name" value="ELP3-like"/>
</dbReference>
<dbReference type="GO" id="GO:0051539">
    <property type="term" value="F:4 iron, 4 sulfur cluster binding"/>
    <property type="evidence" value="ECO:0007669"/>
    <property type="project" value="UniProtKB-KW"/>
</dbReference>
<dbReference type="SUPFAM" id="SSF102114">
    <property type="entry name" value="Radical SAM enzymes"/>
    <property type="match status" value="1"/>
</dbReference>
<comment type="caution">
    <text evidence="17">The sequence shown here is derived from an EMBL/GenBank/DDBJ whole genome shotgun (WGS) entry which is preliminary data.</text>
</comment>
<dbReference type="Proteomes" id="UP000754563">
    <property type="component" value="Unassembled WGS sequence"/>
</dbReference>
<evidence type="ECO:0000256" key="4">
    <source>
        <dbReference type="ARBA" id="ARBA00022485"/>
    </source>
</evidence>
<dbReference type="GO" id="GO:0002926">
    <property type="term" value="P:tRNA wobble base 5-methoxycarbonylmethyl-2-thiouridinylation"/>
    <property type="evidence" value="ECO:0007669"/>
    <property type="project" value="TreeGrafter"/>
</dbReference>
<keyword evidence="4" id="KW-0004">4Fe-4S</keyword>
<evidence type="ECO:0000256" key="2">
    <source>
        <dbReference type="ARBA" id="ARBA00005217"/>
    </source>
</evidence>
<dbReference type="SFLD" id="SFLDG01086">
    <property type="entry name" value="elongater_protein-like"/>
    <property type="match status" value="1"/>
</dbReference>
<keyword evidence="5" id="KW-0820">tRNA-binding</keyword>
<dbReference type="InterPro" id="IPR039661">
    <property type="entry name" value="ELP3"/>
</dbReference>
<dbReference type="InterPro" id="IPR058240">
    <property type="entry name" value="rSAM_sf"/>
</dbReference>
<evidence type="ECO:0000256" key="10">
    <source>
        <dbReference type="ARBA" id="ARBA00022884"/>
    </source>
</evidence>
<keyword evidence="8" id="KW-0819">tRNA processing</keyword>
<protein>
    <recommendedName>
        <fullName evidence="14">tRNA carboxymethyluridine synthase</fullName>
        <ecNumber evidence="14">2.3.1.311</ecNumber>
    </recommendedName>
</protein>
<dbReference type="InterPro" id="IPR032432">
    <property type="entry name" value="Radical_SAM_C"/>
</dbReference>
<evidence type="ECO:0000256" key="8">
    <source>
        <dbReference type="ARBA" id="ARBA00022694"/>
    </source>
</evidence>
<dbReference type="AlphaFoldDB" id="A0A955L7W9"/>
<keyword evidence="12" id="KW-0411">Iron-sulfur</keyword>
<evidence type="ECO:0000256" key="6">
    <source>
        <dbReference type="ARBA" id="ARBA00022679"/>
    </source>
</evidence>
<reference evidence="17" key="2">
    <citation type="journal article" date="2021" name="Microbiome">
        <title>Successional dynamics and alternative stable states in a saline activated sludge microbial community over 9 years.</title>
        <authorList>
            <person name="Wang Y."/>
            <person name="Ye J."/>
            <person name="Ju F."/>
            <person name="Liu L."/>
            <person name="Boyd J.A."/>
            <person name="Deng Y."/>
            <person name="Parks D.H."/>
            <person name="Jiang X."/>
            <person name="Yin X."/>
            <person name="Woodcroft B.J."/>
            <person name="Tyson G.W."/>
            <person name="Hugenholtz P."/>
            <person name="Polz M.F."/>
            <person name="Zhang T."/>
        </authorList>
    </citation>
    <scope>NUCLEOTIDE SEQUENCE</scope>
    <source>
        <strain evidence="17">HKST-UBA11</strain>
    </source>
</reference>
<comment type="pathway">
    <text evidence="2">tRNA modification.</text>
</comment>
<reference evidence="17" key="1">
    <citation type="submission" date="2020-04" db="EMBL/GenBank/DDBJ databases">
        <authorList>
            <person name="Zhang T."/>
        </authorList>
    </citation>
    <scope>NUCLEOTIDE SEQUENCE</scope>
    <source>
        <strain evidence="17">HKST-UBA11</strain>
    </source>
</reference>
<keyword evidence="11" id="KW-0408">Iron</keyword>
<evidence type="ECO:0000256" key="7">
    <source>
        <dbReference type="ARBA" id="ARBA00022691"/>
    </source>
</evidence>
<dbReference type="Pfam" id="PF16199">
    <property type="entry name" value="Radical_SAM_C"/>
    <property type="match status" value="1"/>
</dbReference>
<name>A0A955L7W9_9BACT</name>
<keyword evidence="10" id="KW-0694">RNA-binding</keyword>
<sequence length="594" mass="68383">MSYKFDYTKYKPELISILNEVDEEEQLTWKKFRQILGRYPKDGNKMFSKTNLVVGYKALLKEGSEYIPHDDSILAKIQMKPVRTQSGVTTVTVLTKPFPCPGKCIFCPNDIRMPKSYLADEPGAQRAERNKFDPYLQTYRRLQALRNIGHPTQKVELIILGGTWSYYPEPYQIWFIKRCFEALNDFGDGIDNTNETEERAQNLEFKQDDFDAKKIRSESYNKVISKISRRSNMKLFDKSETAQWDELFSEHERNVHNKCRNVGLVIETRPDNISPEEVIRIRKLGCTKTQIGLQSLQDNVLEKNKRGHDVQASIEAIKLLRQAGLKIHAHWMANLYGSTLEQDITDYHKLFEDPAFRPDELKIYPCSLIETADLMDYYERGEWKPYNHDQMLTLLTETIKATPEYCRLTRVVREFSSDDIVDGNTTSNFRQIAEQTIDKAGDARLDIRSREIKHEKIDPEELSLSIITYETLVGREKFLQYITKSNKIVGFLRLSLPQNPNNTSPIDTHSFIPELSGAAVIREIHVYGNAVNLGKKKDGKAQHSGLGTKLIEKAKELSKEAGYKKLAVISAIGTREYYKGRGFSTDGLYQSLVI</sequence>
<gene>
    <name evidence="17" type="ORF">KC717_01530</name>
</gene>
<evidence type="ECO:0000259" key="16">
    <source>
        <dbReference type="SMART" id="SM00729"/>
    </source>
</evidence>
<dbReference type="SFLD" id="SFLDS00029">
    <property type="entry name" value="Radical_SAM"/>
    <property type="match status" value="1"/>
</dbReference>
<dbReference type="SUPFAM" id="SSF55729">
    <property type="entry name" value="Acyl-CoA N-acyltransferases (Nat)"/>
    <property type="match status" value="1"/>
</dbReference>
<evidence type="ECO:0000256" key="9">
    <source>
        <dbReference type="ARBA" id="ARBA00022723"/>
    </source>
</evidence>
<comment type="similarity">
    <text evidence="3">Belongs to the ELP3 family.</text>
</comment>
<dbReference type="GO" id="GO:0106261">
    <property type="term" value="F:tRNA uridine(34) acetyltransferase activity"/>
    <property type="evidence" value="ECO:0007669"/>
    <property type="project" value="UniProtKB-EC"/>
</dbReference>
<dbReference type="PANTHER" id="PTHR11135">
    <property type="entry name" value="HISTONE ACETYLTRANSFERASE-RELATED"/>
    <property type="match status" value="1"/>
</dbReference>
<evidence type="ECO:0000256" key="11">
    <source>
        <dbReference type="ARBA" id="ARBA00023004"/>
    </source>
</evidence>
<dbReference type="SFLD" id="SFLDF00344">
    <property type="entry name" value="ELP3-like"/>
    <property type="match status" value="1"/>
</dbReference>
<evidence type="ECO:0000256" key="3">
    <source>
        <dbReference type="ARBA" id="ARBA00005494"/>
    </source>
</evidence>
<dbReference type="PANTHER" id="PTHR11135:SF2">
    <property type="entry name" value="ELONGATOR COMPLEX PROTEIN 3"/>
    <property type="match status" value="1"/>
</dbReference>
<dbReference type="CDD" id="cd04301">
    <property type="entry name" value="NAT_SF"/>
    <property type="match status" value="1"/>
</dbReference>
<keyword evidence="7" id="KW-0949">S-adenosyl-L-methionine</keyword>
<dbReference type="Gene3D" id="3.40.630.30">
    <property type="match status" value="1"/>
</dbReference>
<dbReference type="InterPro" id="IPR006638">
    <property type="entry name" value="Elp3/MiaA/NifB-like_rSAM"/>
</dbReference>
<evidence type="ECO:0000256" key="14">
    <source>
        <dbReference type="ARBA" id="ARBA00044771"/>
    </source>
</evidence>
<evidence type="ECO:0000256" key="1">
    <source>
        <dbReference type="ARBA" id="ARBA00001966"/>
    </source>
</evidence>
<dbReference type="NCBIfam" id="TIGR01211">
    <property type="entry name" value="ELP3"/>
    <property type="match status" value="1"/>
</dbReference>
<feature type="domain" description="Elp3/MiaA/NifB-like radical SAM core" evidence="16">
    <location>
        <begin position="90"/>
        <end position="397"/>
    </location>
</feature>
<dbReference type="EMBL" id="JAGQLH010000012">
    <property type="protein sequence ID" value="MCA9385308.1"/>
    <property type="molecule type" value="Genomic_DNA"/>
</dbReference>
<evidence type="ECO:0000256" key="13">
    <source>
        <dbReference type="ARBA" id="ARBA00023315"/>
    </source>
</evidence>
<dbReference type="InterPro" id="IPR016181">
    <property type="entry name" value="Acyl_CoA_acyltransferase"/>
</dbReference>
<evidence type="ECO:0000256" key="5">
    <source>
        <dbReference type="ARBA" id="ARBA00022555"/>
    </source>
</evidence>
<evidence type="ECO:0000313" key="18">
    <source>
        <dbReference type="Proteomes" id="UP000754563"/>
    </source>
</evidence>
<comment type="cofactor">
    <cofactor evidence="1">
        <name>[4Fe-4S] cluster</name>
        <dbReference type="ChEBI" id="CHEBI:49883"/>
    </cofactor>
</comment>
<dbReference type="GO" id="GO:0046872">
    <property type="term" value="F:metal ion binding"/>
    <property type="evidence" value="ECO:0007669"/>
    <property type="project" value="UniProtKB-KW"/>
</dbReference>
<keyword evidence="6" id="KW-0808">Transferase</keyword>
<evidence type="ECO:0000313" key="17">
    <source>
        <dbReference type="EMBL" id="MCA9385308.1"/>
    </source>
</evidence>
<keyword evidence="9" id="KW-0479">Metal-binding</keyword>
<dbReference type="EC" id="2.3.1.311" evidence="14"/>
<dbReference type="InterPro" id="IPR007197">
    <property type="entry name" value="rSAM"/>
</dbReference>
<dbReference type="SMART" id="SM00729">
    <property type="entry name" value="Elp3"/>
    <property type="match status" value="1"/>
</dbReference>
<dbReference type="Pfam" id="PF04055">
    <property type="entry name" value="Radical_SAM"/>
    <property type="match status" value="1"/>
</dbReference>
<keyword evidence="13" id="KW-0012">Acyltransferase</keyword>
<comment type="catalytic activity">
    <reaction evidence="15">
        <text>uridine(34) in tRNA + acetyl-CoA + S-adenosyl-L-methionine + H2O = 5-(carboxymethyl)uridine(34) in tRNA + 5'-deoxyadenosine + L-methionine + CoA + 2 H(+)</text>
        <dbReference type="Rhea" id="RHEA:61020"/>
        <dbReference type="Rhea" id="RHEA-COMP:10407"/>
        <dbReference type="Rhea" id="RHEA-COMP:11727"/>
        <dbReference type="ChEBI" id="CHEBI:15377"/>
        <dbReference type="ChEBI" id="CHEBI:15378"/>
        <dbReference type="ChEBI" id="CHEBI:17319"/>
        <dbReference type="ChEBI" id="CHEBI:57287"/>
        <dbReference type="ChEBI" id="CHEBI:57288"/>
        <dbReference type="ChEBI" id="CHEBI:57844"/>
        <dbReference type="ChEBI" id="CHEBI:59789"/>
        <dbReference type="ChEBI" id="CHEBI:65315"/>
        <dbReference type="ChEBI" id="CHEBI:74882"/>
        <dbReference type="EC" id="2.3.1.311"/>
    </reaction>
    <physiologicalReaction direction="left-to-right" evidence="15">
        <dbReference type="Rhea" id="RHEA:61021"/>
    </physiologicalReaction>
</comment>
<dbReference type="GO" id="GO:0005737">
    <property type="term" value="C:cytoplasm"/>
    <property type="evidence" value="ECO:0007669"/>
    <property type="project" value="TreeGrafter"/>
</dbReference>
<dbReference type="GO" id="GO:0033588">
    <property type="term" value="C:elongator holoenzyme complex"/>
    <property type="evidence" value="ECO:0007669"/>
    <property type="project" value="TreeGrafter"/>
</dbReference>
<organism evidence="17 18">
    <name type="scientific">Candidatus Dojkabacteria bacterium</name>
    <dbReference type="NCBI Taxonomy" id="2099670"/>
    <lineage>
        <taxon>Bacteria</taxon>
        <taxon>Candidatus Dojkabacteria</taxon>
    </lineage>
</organism>
<dbReference type="GO" id="GO:0000049">
    <property type="term" value="F:tRNA binding"/>
    <property type="evidence" value="ECO:0007669"/>
    <property type="project" value="UniProtKB-KW"/>
</dbReference>
<proteinExistence type="inferred from homology"/>